<reference evidence="2" key="1">
    <citation type="submission" date="2023-06" db="EMBL/GenBank/DDBJ databases">
        <authorList>
            <consortium name="Lawrence Berkeley National Laboratory"/>
            <person name="Ahrendt S."/>
            <person name="Sahu N."/>
            <person name="Indic B."/>
            <person name="Wong-Bajracharya J."/>
            <person name="Merenyi Z."/>
            <person name="Ke H.-M."/>
            <person name="Monk M."/>
            <person name="Kocsube S."/>
            <person name="Drula E."/>
            <person name="Lipzen A."/>
            <person name="Balint B."/>
            <person name="Henrissat B."/>
            <person name="Andreopoulos B."/>
            <person name="Martin F.M."/>
            <person name="Harder C.B."/>
            <person name="Rigling D."/>
            <person name="Ford K.L."/>
            <person name="Foster G.D."/>
            <person name="Pangilinan J."/>
            <person name="Papanicolaou A."/>
            <person name="Barry K."/>
            <person name="LaButti K."/>
            <person name="Viragh M."/>
            <person name="Koriabine M."/>
            <person name="Yan M."/>
            <person name="Riley R."/>
            <person name="Champramary S."/>
            <person name="Plett K.L."/>
            <person name="Tsai I.J."/>
            <person name="Slot J."/>
            <person name="Sipos G."/>
            <person name="Plett J."/>
            <person name="Nagy L.G."/>
            <person name="Grigoriev I.V."/>
        </authorList>
    </citation>
    <scope>NUCLEOTIDE SEQUENCE</scope>
    <source>
        <strain evidence="2">FPL87.14</strain>
    </source>
</reference>
<dbReference type="AlphaFoldDB" id="A0AA39IW18"/>
<keyword evidence="1" id="KW-0812">Transmembrane</keyword>
<dbReference type="EMBL" id="JAUEPT010000133">
    <property type="protein sequence ID" value="KAK0430781.1"/>
    <property type="molecule type" value="Genomic_DNA"/>
</dbReference>
<keyword evidence="1" id="KW-0472">Membrane</keyword>
<keyword evidence="3" id="KW-1185">Reference proteome</keyword>
<keyword evidence="1" id="KW-1133">Transmembrane helix</keyword>
<name>A0AA39IW18_9AGAR</name>
<gene>
    <name evidence="2" type="ORF">EV421DRAFT_1743698</name>
</gene>
<evidence type="ECO:0000256" key="1">
    <source>
        <dbReference type="SAM" id="Phobius"/>
    </source>
</evidence>
<evidence type="ECO:0000313" key="2">
    <source>
        <dbReference type="EMBL" id="KAK0430781.1"/>
    </source>
</evidence>
<dbReference type="Proteomes" id="UP001175226">
    <property type="component" value="Unassembled WGS sequence"/>
</dbReference>
<evidence type="ECO:0000313" key="3">
    <source>
        <dbReference type="Proteomes" id="UP001175226"/>
    </source>
</evidence>
<feature type="transmembrane region" description="Helical" evidence="1">
    <location>
        <begin position="31"/>
        <end position="54"/>
    </location>
</feature>
<organism evidence="2 3">
    <name type="scientific">Armillaria borealis</name>
    <dbReference type="NCBI Taxonomy" id="47425"/>
    <lineage>
        <taxon>Eukaryota</taxon>
        <taxon>Fungi</taxon>
        <taxon>Dikarya</taxon>
        <taxon>Basidiomycota</taxon>
        <taxon>Agaricomycotina</taxon>
        <taxon>Agaricomycetes</taxon>
        <taxon>Agaricomycetidae</taxon>
        <taxon>Agaricales</taxon>
        <taxon>Marasmiineae</taxon>
        <taxon>Physalacriaceae</taxon>
        <taxon>Armillaria</taxon>
    </lineage>
</organism>
<accession>A0AA39IW18</accession>
<sequence length="205" mass="22505">MFGTLLFGCAPHSMGCWACVGSTTSQQCHSLIAGLSGLGVFTLIVSITLLSFYLKIRRLEKHPKWATISITTFQPSPPWPPPWPPSLGQSSVVSSVLPIPSLPCLLPSPTYLQPQTDSAAETLLASEPVEGPVYYWFPLVDGMYKLNENGDLECESLNLSLMGNLTGYFEELCKCFSLPYSGTKVARCNWLIQFSEAGMDKWKST</sequence>
<comment type="caution">
    <text evidence="2">The sequence shown here is derived from an EMBL/GenBank/DDBJ whole genome shotgun (WGS) entry which is preliminary data.</text>
</comment>
<proteinExistence type="predicted"/>
<protein>
    <submittedName>
        <fullName evidence="2">Uncharacterized protein</fullName>
    </submittedName>
</protein>